<dbReference type="EMBL" id="CAMXCT020003824">
    <property type="protein sequence ID" value="CAL1159820.1"/>
    <property type="molecule type" value="Genomic_DNA"/>
</dbReference>
<feature type="transmembrane region" description="Helical" evidence="2">
    <location>
        <begin position="865"/>
        <end position="890"/>
    </location>
</feature>
<feature type="transmembrane region" description="Helical" evidence="2">
    <location>
        <begin position="741"/>
        <end position="765"/>
    </location>
</feature>
<dbReference type="PANTHER" id="PTHR19372:SF7">
    <property type="entry name" value="SULFITE OXIDASE, MITOCHONDRIAL"/>
    <property type="match status" value="1"/>
</dbReference>
<feature type="compositionally biased region" description="Low complexity" evidence="1">
    <location>
        <begin position="458"/>
        <end position="470"/>
    </location>
</feature>
<dbReference type="InterPro" id="IPR000210">
    <property type="entry name" value="BTB/POZ_dom"/>
</dbReference>
<keyword evidence="2" id="KW-0472">Membrane</keyword>
<dbReference type="InterPro" id="IPR000572">
    <property type="entry name" value="OxRdtase_Mopterin-bd_dom"/>
</dbReference>
<dbReference type="CDD" id="cd18186">
    <property type="entry name" value="BTB_POZ_ZBTB_KLHL-like"/>
    <property type="match status" value="1"/>
</dbReference>
<dbReference type="InterPro" id="IPR008974">
    <property type="entry name" value="TRAF-like"/>
</dbReference>
<dbReference type="InterPro" id="IPR036374">
    <property type="entry name" value="OxRdtase_Mopterin-bd_sf"/>
</dbReference>
<evidence type="ECO:0000313" key="6">
    <source>
        <dbReference type="EMBL" id="CAL4793757.1"/>
    </source>
</evidence>
<keyword evidence="2" id="KW-1133">Transmembrane helix</keyword>
<dbReference type="InterPro" id="IPR011333">
    <property type="entry name" value="SKP1/BTB/POZ_sf"/>
</dbReference>
<accession>A0A9P1GAR2</accession>
<evidence type="ECO:0000256" key="1">
    <source>
        <dbReference type="SAM" id="MobiDB-lite"/>
    </source>
</evidence>
<dbReference type="PANTHER" id="PTHR19372">
    <property type="entry name" value="SULFITE REDUCTASE"/>
    <property type="match status" value="1"/>
</dbReference>
<dbReference type="GO" id="GO:0020037">
    <property type="term" value="F:heme binding"/>
    <property type="evidence" value="ECO:0007669"/>
    <property type="project" value="TreeGrafter"/>
</dbReference>
<evidence type="ECO:0000313" key="5">
    <source>
        <dbReference type="EMBL" id="CAL1159820.1"/>
    </source>
</evidence>
<sequence length="1810" mass="202321">MTAQRPSEAKEIWKRLSSVEDSLGTTVRRPRWKKIFRDLAEGTRLKVAEEKQRQEKEVTGRDDGLTGLVEILEKGRRDRLNNGYDQQNVGLLPRLAELTGALLDDHRFLPGGRTEALANHPDGRVRDLQSLEPVLLNRLMTGGPPVSGPLDVDLVGIQRWQTVLYAAGIMADDQKFGTGFASAALEGKFNSDKLEPQLPGGWKKRTADDPVLAISNSFPADMRPWAVVPSEEHWCYLCNTFAAKDPDGIWWIFSFLPFRLQGVAQGMCEDLREARLEEACAARPSLAEDILKLWRFEAVQRLKRCLANTLPAFWHLILEPWEDSRSADDLQLWLDRQLQRALLEEPARVPEPELPQPGRDPWLKPWGKNLETSLDAFQIIKEHGDRLWKDGMRFEAGKVKCACTKEVNWWDIGTWFCDHPHVNTNNHKKWLRNTEDPPPTEEMPWEKARRQRWLASFAPVAPEADPAEPATPEPKRRRTEAQGGEPEAEPAEAEGSGPSCKSMARAAEFALEPPTAAEIESGTRECCEKRGFPKLQEPLCYGWSSFKKNKKEAWLFCTTCNVWLGATSLTIERERWTYRLDPAEDALGACEHYSSAQMYLGQVEDNRGIGADPPAGLAALEEAELAVDARKARVALVGVENYNINDFNKLPGWENNKVMTDGVGMIGNIVDILYDGAENLLALCPAWTIGTVNDLKDLAEVRWGNLVLVTLGVSTIAFADISFLLSIVLRGSCPNTPTVAVHLLALYSLFFFGTSLNFAISSMALEWKNNGNPFYGATDPRAIDSRYYESDCSGYGGCSGSYSRLAVPEHDTWCPTGTSPLLDTANTLQVVGLILFGTTWVILLPGLIFAAIFSKGRIFRLMVVAPAAATALYGLIIGGIQFPLLLPWIFGCALWQYMRLLVNWIAGVSQTDIDKQFRVNPGSDVIRGRQNTDVQVIAGLSQRTGGNWGHQLGMGTRHTDSREDITSAELQLAKRCHGAHIEMLQEDITQAGSHYLLIHYDVPYLDARTFELKITGLVEKELSMSLAEIKRRPASTQAVLMACAGTGRMHTKHRFWTHVPWGPDSFGCAKWTGCSLADLLREAGIKEGAKQVIFTGADKGVEAGKVQYYQRSLSVEEALRGHVMLVYQMNGEDLKPAHGFPLRIIVPGWYGMASVKWLTNIEVVEGPWWGHQMEAYSFRRAAQDPDRVPLTQLPVRALMAPPGVPDFFSRARVVAPGTHRIVGKVWAGAVNIELVEVSCDYGKTWNKATLEDKNGLFGWANWFYDWETPQEGTCVLMCRGFDQKGRSQDVPSDEAFNWTGMGDTQPQMVYVRIDPNVQETGNTINLVPETRAAKKTLNVKTKDGAPLDACACDALYRQKLTASFLEIPEEKDTLLRSWRSGEHSDWTLTVGESTFKVHKVIVATGERASAFLAAAFRKHLGDVEEHTDLTKLLPKQCWPHFEAVLDFIYSDKLEIEAESWGPLVKMADVLQMGTLYTKCVEAGNQFLCNEDADKHAPRLAMDAARLQLGGRLQDEVIQVAVDLMASCFKSIQTTDLVMQPVEVLQLLLQRDDLEVDHEDAVFDLLLELSSRLEKAQMELLWRCCRLQRLSPNKVLKIADIEEIPKEALVWALANRPAAVNLAPPSWANPWSHGTAYRGREILFVIPNARDYAAKRYTRSESHRLLDKFSWRLLIFPHGTGTESTPGKTTAAFVELVPDADFDEWTVKGIRYSITAVNWKSPEKNITKDHEFQFSHFEVDNGWHRGFVPVEDMTEEQGWLNGKGELCFRGNLCCRSAEVQIQGGSAEGAQLTEVRMGNSAHGSEVAVWGGL</sequence>
<dbReference type="InterPro" id="IPR002083">
    <property type="entry name" value="MATH/TRAF_dom"/>
</dbReference>
<dbReference type="Gene3D" id="3.30.710.10">
    <property type="entry name" value="Potassium Channel Kv1.1, Chain A"/>
    <property type="match status" value="1"/>
</dbReference>
<dbReference type="EMBL" id="CAMXCT030003824">
    <property type="protein sequence ID" value="CAL4793757.1"/>
    <property type="molecule type" value="Genomic_DNA"/>
</dbReference>
<dbReference type="SMART" id="SM00225">
    <property type="entry name" value="BTB"/>
    <property type="match status" value="1"/>
</dbReference>
<evidence type="ECO:0000313" key="4">
    <source>
        <dbReference type="EMBL" id="CAI4006445.1"/>
    </source>
</evidence>
<dbReference type="Pfam" id="PF00651">
    <property type="entry name" value="BTB"/>
    <property type="match status" value="1"/>
</dbReference>
<dbReference type="SUPFAM" id="SSF49599">
    <property type="entry name" value="TRAF domain-like"/>
    <property type="match status" value="1"/>
</dbReference>
<dbReference type="PROSITE" id="PS50097">
    <property type="entry name" value="BTB"/>
    <property type="match status" value="1"/>
</dbReference>
<dbReference type="GO" id="GO:0008482">
    <property type="term" value="F:sulfite oxidase activity"/>
    <property type="evidence" value="ECO:0007669"/>
    <property type="project" value="TreeGrafter"/>
</dbReference>
<evidence type="ECO:0000259" key="3">
    <source>
        <dbReference type="PROSITE" id="PS50097"/>
    </source>
</evidence>
<dbReference type="PRINTS" id="PR00407">
    <property type="entry name" value="EUMOPTERIN"/>
</dbReference>
<dbReference type="EMBL" id="CAMXCT010003824">
    <property type="protein sequence ID" value="CAI4006445.1"/>
    <property type="molecule type" value="Genomic_DNA"/>
</dbReference>
<dbReference type="Pfam" id="PF00174">
    <property type="entry name" value="Oxidored_molyb"/>
    <property type="match status" value="1"/>
</dbReference>
<keyword evidence="7" id="KW-1185">Reference proteome</keyword>
<dbReference type="CDD" id="cd00121">
    <property type="entry name" value="MATH"/>
    <property type="match status" value="1"/>
</dbReference>
<reference evidence="5" key="2">
    <citation type="submission" date="2024-04" db="EMBL/GenBank/DDBJ databases">
        <authorList>
            <person name="Chen Y."/>
            <person name="Shah S."/>
            <person name="Dougan E. K."/>
            <person name="Thang M."/>
            <person name="Chan C."/>
        </authorList>
    </citation>
    <scope>NUCLEOTIDE SEQUENCE [LARGE SCALE GENOMIC DNA]</scope>
</reference>
<protein>
    <submittedName>
        <fullName evidence="6">Nitrate reductase [NADH] (NR)</fullName>
    </submittedName>
</protein>
<dbReference type="Gene3D" id="2.60.40.650">
    <property type="match status" value="1"/>
</dbReference>
<gene>
    <name evidence="4" type="ORF">C1SCF055_LOCUS32085</name>
</gene>
<dbReference type="InterPro" id="IPR008335">
    <property type="entry name" value="Mopterin_OxRdtase_euk"/>
</dbReference>
<feature type="transmembrane region" description="Helical" evidence="2">
    <location>
        <begin position="830"/>
        <end position="853"/>
    </location>
</feature>
<proteinExistence type="predicted"/>
<dbReference type="OrthoDB" id="10051395at2759"/>
<dbReference type="InterPro" id="IPR014756">
    <property type="entry name" value="Ig_E-set"/>
</dbReference>
<evidence type="ECO:0000313" key="7">
    <source>
        <dbReference type="Proteomes" id="UP001152797"/>
    </source>
</evidence>
<dbReference type="Proteomes" id="UP001152797">
    <property type="component" value="Unassembled WGS sequence"/>
</dbReference>
<name>A0A9P1GAR2_9DINO</name>
<reference evidence="4" key="1">
    <citation type="submission" date="2022-10" db="EMBL/GenBank/DDBJ databases">
        <authorList>
            <person name="Chen Y."/>
            <person name="Dougan E. K."/>
            <person name="Chan C."/>
            <person name="Rhodes N."/>
            <person name="Thang M."/>
        </authorList>
    </citation>
    <scope>NUCLEOTIDE SEQUENCE</scope>
</reference>
<dbReference type="GO" id="GO:0006790">
    <property type="term" value="P:sulfur compound metabolic process"/>
    <property type="evidence" value="ECO:0007669"/>
    <property type="project" value="TreeGrafter"/>
</dbReference>
<dbReference type="Gene3D" id="2.60.210.10">
    <property type="entry name" value="Apoptosis, Tumor Necrosis Factor Receptor Associated Protein 2, Chain A"/>
    <property type="match status" value="1"/>
</dbReference>
<dbReference type="SUPFAM" id="SSF56524">
    <property type="entry name" value="Oxidoreductase molybdopterin-binding domain"/>
    <property type="match status" value="1"/>
</dbReference>
<keyword evidence="2" id="KW-0812">Transmembrane</keyword>
<evidence type="ECO:0000256" key="2">
    <source>
        <dbReference type="SAM" id="Phobius"/>
    </source>
</evidence>
<dbReference type="CDD" id="cd02110">
    <property type="entry name" value="SO_family_Moco_dimer"/>
    <property type="match status" value="1"/>
</dbReference>
<feature type="transmembrane region" description="Helical" evidence="2">
    <location>
        <begin position="703"/>
        <end position="729"/>
    </location>
</feature>
<dbReference type="GO" id="GO:0043546">
    <property type="term" value="F:molybdopterin cofactor binding"/>
    <property type="evidence" value="ECO:0007669"/>
    <property type="project" value="TreeGrafter"/>
</dbReference>
<feature type="domain" description="BTB" evidence="3">
    <location>
        <begin position="1384"/>
        <end position="1457"/>
    </location>
</feature>
<dbReference type="SUPFAM" id="SSF81296">
    <property type="entry name" value="E set domains"/>
    <property type="match status" value="1"/>
</dbReference>
<comment type="caution">
    <text evidence="4">The sequence shown here is derived from an EMBL/GenBank/DDBJ whole genome shotgun (WGS) entry which is preliminary data.</text>
</comment>
<dbReference type="Gene3D" id="3.90.420.10">
    <property type="entry name" value="Oxidoreductase, molybdopterin-binding domain"/>
    <property type="match status" value="1"/>
</dbReference>
<feature type="region of interest" description="Disordered" evidence="1">
    <location>
        <begin position="426"/>
        <end position="499"/>
    </location>
</feature>
<dbReference type="SUPFAM" id="SSF54695">
    <property type="entry name" value="POZ domain"/>
    <property type="match status" value="1"/>
</dbReference>
<organism evidence="4">
    <name type="scientific">Cladocopium goreaui</name>
    <dbReference type="NCBI Taxonomy" id="2562237"/>
    <lineage>
        <taxon>Eukaryota</taxon>
        <taxon>Sar</taxon>
        <taxon>Alveolata</taxon>
        <taxon>Dinophyceae</taxon>
        <taxon>Suessiales</taxon>
        <taxon>Symbiodiniaceae</taxon>
        <taxon>Cladocopium</taxon>
    </lineage>
</organism>